<feature type="region of interest" description="Disordered" evidence="3">
    <location>
        <begin position="1027"/>
        <end position="1067"/>
    </location>
</feature>
<feature type="disulfide bond" evidence="2">
    <location>
        <begin position="1528"/>
        <end position="1546"/>
    </location>
</feature>
<dbReference type="SUPFAM" id="SSF57424">
    <property type="entry name" value="LDL receptor-like module"/>
    <property type="match status" value="7"/>
</dbReference>
<keyword evidence="6" id="KW-1185">Reference proteome</keyword>
<dbReference type="InterPro" id="IPR043504">
    <property type="entry name" value="Peptidase_S1_PA_chymotrypsin"/>
</dbReference>
<feature type="disulfide bond" evidence="2">
    <location>
        <begin position="1161"/>
        <end position="1176"/>
    </location>
</feature>
<sequence length="1794" mass="202054">MEEPIEDGRVLSLKNLMISSKLQDVILEEAYANEIENDDIDFDNNLIDLPIVISDEIKKLPFEYIRKKRSFKTESKNQIEMEIKNYETLTSCKKIYNDCKLVFKSIDQMAEKVDTNVNDIEQHLQKLNLLEENKKPLNEIFKCIKCRDIENNIKSSSSASPPLSCDKTNDIKIKKKSYENKNKIRNVDYNDIPERYDIPIVQDTNDVKNSVTSSQDEKTIIKDNNQYGTSPKPMDENQKNPSQQTKYPTATDGSGKTSEACVPVTFYPQSQREPQYPSPIFLQPQYNSLSPNNYQQLSPQYTNARDESSIKLEYRYPPLQPSTQEYPQVPVQGYPQQSVQGYSQPPMQGYFNLGQPSALYLCSYVKPAYPINTGLDNQRQYNNQEENFDKIKDRAEAYTPSNFVIGSNKSSCKDVCRDYSGCINPGKRCDGTVDCRDASDEIGCSCKTRINAKKLCDGYLDCPLGEDESTCSGCPSDSFNCQDWLNEDNIGKCIPLSFRCDGKEDCSNGRDEADCTVLTEFFINNKQFDVGFTEGYLFRNLAGKWYPACEATVDWVKDVCHSETGSSLEENPVVRIDPLPIGNQIITYLSETSSGKKSFESNCRGSVYVKCPPVSCGIRVSNYPESYRYSRIYLDNLVASKHNNSVDNSTVQENKSNETDVNDIEPVLAGPRLVGGRASEPKAWPFIVTIYRNGHFSCGGVIVNESWILTAAHCVKDYYYNYYEIHAGMLRKRSFSPMVQVRVASKIIVYPGFKESVLTGDLAMIKLNIPLRFNRWVREACLPSSNSTDEPKIETMCTAIGWGMIAENGPDADQLREVEIPIQECKETTAKNSKEICAGVQEGGKDSCQVLNSQSQWYVAGIVSHGEGCARPDEPGVYSRVSKARNWIDSMIDGKSTGSSGRVPKQICPGFQCPGSQGKCLSLNRKCDKVVDCLDAVDEIDCTKNTIKHREFNNTNQISKNNSTISDGERQTSSDLQQGESLGSTSNSTTSHDTENLNVETTTFSSNSFNSSSSSFNSSSHSFNSSSNSFNSSSNETSSSFNSPTQANASSNTTDLTNEELTNSTIDEIKLPDEPKRFSCIRFMQSIPLEYKCDGFVDCEDASDEENCTCKDKLHNWYPSALCDGYIDCPDKSDEEDCNYCKENEFKCSKSDKCISLDKKCNMIDDCPLGEDELDCYTLTNGKYINIDHDQRPQFNTEGVITSFNKGSWIPSCYNLNETEIIETADITCLYLGLKSHEDFKIINVLNSTLDQRQWPFKNNTYDKLNTSETLKDINELNTCQGLWIKCKPILSSNLKVHEIKNPNTNESEYILPWEGVIFVDGINTCPAILLQDDWLLTSCRCTDDIDLHENVVMIVLGFSPTRNTFNGPYQQISRVDAVKPIKKLDISMLHIDNSVNFTRYVQPVFAKKSIFPASENDVCIATGTNKYLETKNVFLQPIIDECATCHRCYKNATIENCNDNKNWSGTVVCRGDDGWYPAAIFHKKDINCDFTNTQTLTSIDYINAYLTKTIEDTFNKTDIPICDGVRCALGQCISWENVCDGHDDCIEASDEHAKYCIEKKKLCETSGGIDCKCSPSELRCGNGKCINKEFYCDSINDCPDGTDEPENCDCASYLKLTSPEKICDGIRHCYDKSDEYNCTCKDTSFSCSSNSSEIQSFGHCVSQSFVCDGDADCHNNEDERNCRDIRGTLDDPKGTGEVIERKLGFWQTKCYLNELTNDNATDICKSFNYNDGILLDTENTTKYGNGSIYKLDDFYLIRFKDTSRINFMAMTNGKFEHNYTPSKDCHRAFVKCF</sequence>
<feature type="domain" description="Peptidase S1" evidence="4">
    <location>
        <begin position="673"/>
        <end position="893"/>
    </location>
</feature>
<feature type="disulfide bond" evidence="2">
    <location>
        <begin position="927"/>
        <end position="942"/>
    </location>
</feature>
<dbReference type="InterPro" id="IPR009003">
    <property type="entry name" value="Peptidase_S1_PA"/>
</dbReference>
<feature type="disulfide bond" evidence="2">
    <location>
        <begin position="500"/>
        <end position="515"/>
    </location>
</feature>
<evidence type="ECO:0000256" key="2">
    <source>
        <dbReference type="PROSITE-ProRule" id="PRU00124"/>
    </source>
</evidence>
<feature type="disulfide bond" evidence="2">
    <location>
        <begin position="1574"/>
        <end position="1586"/>
    </location>
</feature>
<dbReference type="InterPro" id="IPR018114">
    <property type="entry name" value="TRYPSIN_HIS"/>
</dbReference>
<evidence type="ECO:0000259" key="4">
    <source>
        <dbReference type="PROSITE" id="PS50240"/>
    </source>
</evidence>
<evidence type="ECO:0000256" key="3">
    <source>
        <dbReference type="SAM" id="MobiDB-lite"/>
    </source>
</evidence>
<dbReference type="InterPro" id="IPR023415">
    <property type="entry name" value="LDLR_class-A_CS"/>
</dbReference>
<dbReference type="InterPro" id="IPR001254">
    <property type="entry name" value="Trypsin_dom"/>
</dbReference>
<feature type="disulfide bond" evidence="2">
    <location>
        <begin position="1668"/>
        <end position="1683"/>
    </location>
</feature>
<dbReference type="GO" id="GO:0006508">
    <property type="term" value="P:proteolysis"/>
    <property type="evidence" value="ECO:0007669"/>
    <property type="project" value="InterPro"/>
</dbReference>
<gene>
    <name evidence="5" type="ORF">HCN44_003066</name>
</gene>
<feature type="compositionally biased region" description="Low complexity" evidence="3">
    <location>
        <begin position="1027"/>
        <end position="1043"/>
    </location>
</feature>
<reference evidence="5 6" key="1">
    <citation type="submission" date="2020-08" db="EMBL/GenBank/DDBJ databases">
        <title>Aphidius gifuensis genome sequencing and assembly.</title>
        <authorList>
            <person name="Du Z."/>
        </authorList>
    </citation>
    <scope>NUCLEOTIDE SEQUENCE [LARGE SCALE GENOMIC DNA]</scope>
    <source>
        <strain evidence="5">YNYX2018</strain>
        <tissue evidence="5">Adults</tissue>
    </source>
</reference>
<evidence type="ECO:0000256" key="1">
    <source>
        <dbReference type="ARBA" id="ARBA00023157"/>
    </source>
</evidence>
<dbReference type="CDD" id="cd00112">
    <property type="entry name" value="LDLa"/>
    <property type="match status" value="9"/>
</dbReference>
<accession>A0A835CLG6</accession>
<comment type="caution">
    <text evidence="5">The sequence shown here is derived from an EMBL/GenBank/DDBJ whole genome shotgun (WGS) entry which is preliminary data.</text>
</comment>
<feature type="compositionally biased region" description="Polar residues" evidence="3">
    <location>
        <begin position="957"/>
        <end position="966"/>
    </location>
</feature>
<comment type="caution">
    <text evidence="2">Lacks conserved residue(s) required for the propagation of feature annotation.</text>
</comment>
<dbReference type="SUPFAM" id="SSF50494">
    <property type="entry name" value="Trypsin-like serine proteases"/>
    <property type="match status" value="2"/>
</dbReference>
<dbReference type="PROSITE" id="PS50068">
    <property type="entry name" value="LDLRA_2"/>
    <property type="match status" value="8"/>
</dbReference>
<dbReference type="PRINTS" id="PR00261">
    <property type="entry name" value="LDLRECEPTOR"/>
</dbReference>
<keyword evidence="1 2" id="KW-1015">Disulfide bond</keyword>
<evidence type="ECO:0000313" key="6">
    <source>
        <dbReference type="Proteomes" id="UP000639338"/>
    </source>
</evidence>
<dbReference type="Pfam" id="PF00089">
    <property type="entry name" value="Trypsin"/>
    <property type="match status" value="1"/>
</dbReference>
<dbReference type="CDD" id="cd00190">
    <property type="entry name" value="Tryp_SPc"/>
    <property type="match status" value="1"/>
</dbReference>
<feature type="region of interest" description="Disordered" evidence="3">
    <location>
        <begin position="957"/>
        <end position="994"/>
    </location>
</feature>
<dbReference type="OrthoDB" id="10016557at2759"/>
<feature type="disulfide bond" evidence="2">
    <location>
        <begin position="429"/>
        <end position="444"/>
    </location>
</feature>
<dbReference type="SMART" id="SM00192">
    <property type="entry name" value="LDLa"/>
    <property type="match status" value="8"/>
</dbReference>
<dbReference type="Pfam" id="PF09342">
    <property type="entry name" value="DUF1986"/>
    <property type="match status" value="1"/>
</dbReference>
<feature type="compositionally biased region" description="Low complexity" evidence="3">
    <location>
        <begin position="1051"/>
        <end position="1065"/>
    </location>
</feature>
<dbReference type="InterPro" id="IPR002172">
    <property type="entry name" value="LDrepeatLR_classA_rpt"/>
</dbReference>
<feature type="disulfide bond" evidence="2">
    <location>
        <begin position="1093"/>
        <end position="1108"/>
    </location>
</feature>
<dbReference type="GO" id="GO:0004252">
    <property type="term" value="F:serine-type endopeptidase activity"/>
    <property type="evidence" value="ECO:0007669"/>
    <property type="project" value="InterPro"/>
</dbReference>
<proteinExistence type="predicted"/>
<evidence type="ECO:0000313" key="5">
    <source>
        <dbReference type="EMBL" id="KAF7987304.1"/>
    </source>
</evidence>
<dbReference type="InterPro" id="IPR036055">
    <property type="entry name" value="LDL_receptor-like_sf"/>
</dbReference>
<feature type="compositionally biased region" description="Polar residues" evidence="3">
    <location>
        <begin position="973"/>
        <end position="994"/>
    </location>
</feature>
<dbReference type="PANTHER" id="PTHR24252:SF7">
    <property type="entry name" value="HYALIN"/>
    <property type="match status" value="1"/>
</dbReference>
<feature type="disulfide bond" evidence="2">
    <location>
        <begin position="908"/>
        <end position="920"/>
    </location>
</feature>
<name>A0A835CLG6_APHGI</name>
<feature type="region of interest" description="Disordered" evidence="3">
    <location>
        <begin position="207"/>
        <end position="258"/>
    </location>
</feature>
<dbReference type="PROSITE" id="PS01209">
    <property type="entry name" value="LDLRA_1"/>
    <property type="match status" value="2"/>
</dbReference>
<feature type="compositionally biased region" description="Polar residues" evidence="3">
    <location>
        <begin position="239"/>
        <end position="257"/>
    </location>
</feature>
<organism evidence="5 6">
    <name type="scientific">Aphidius gifuensis</name>
    <name type="common">Parasitoid wasp</name>
    <dbReference type="NCBI Taxonomy" id="684658"/>
    <lineage>
        <taxon>Eukaryota</taxon>
        <taxon>Metazoa</taxon>
        <taxon>Ecdysozoa</taxon>
        <taxon>Arthropoda</taxon>
        <taxon>Hexapoda</taxon>
        <taxon>Insecta</taxon>
        <taxon>Pterygota</taxon>
        <taxon>Neoptera</taxon>
        <taxon>Endopterygota</taxon>
        <taxon>Hymenoptera</taxon>
        <taxon>Apocrita</taxon>
        <taxon>Ichneumonoidea</taxon>
        <taxon>Braconidae</taxon>
        <taxon>Aphidiinae</taxon>
        <taxon>Aphidius</taxon>
    </lineage>
</organism>
<dbReference type="Proteomes" id="UP000639338">
    <property type="component" value="Unassembled WGS sequence"/>
</dbReference>
<dbReference type="FunFam" id="2.40.10.10:FF:000068">
    <property type="entry name" value="transmembrane protease serine 2"/>
    <property type="match status" value="1"/>
</dbReference>
<dbReference type="Pfam" id="PF00057">
    <property type="entry name" value="Ldl_recept_a"/>
    <property type="match status" value="5"/>
</dbReference>
<dbReference type="Gene3D" id="2.40.10.10">
    <property type="entry name" value="Trypsin-like serine proteases"/>
    <property type="match status" value="3"/>
</dbReference>
<dbReference type="Gene3D" id="4.10.400.10">
    <property type="entry name" value="Low-density Lipoprotein Receptor"/>
    <property type="match status" value="8"/>
</dbReference>
<protein>
    <recommendedName>
        <fullName evidence="4">Peptidase S1 domain-containing protein</fullName>
    </recommendedName>
</protein>
<dbReference type="InterPro" id="IPR015420">
    <property type="entry name" value="Peptidase_S1A_nudel"/>
</dbReference>
<dbReference type="PROSITE" id="PS50240">
    <property type="entry name" value="TRYPSIN_DOM"/>
    <property type="match status" value="1"/>
</dbReference>
<dbReference type="EMBL" id="JACMRX010000006">
    <property type="protein sequence ID" value="KAF7987304.1"/>
    <property type="molecule type" value="Genomic_DNA"/>
</dbReference>
<dbReference type="SMART" id="SM00020">
    <property type="entry name" value="Tryp_SPc"/>
    <property type="match status" value="1"/>
</dbReference>
<feature type="disulfide bond" evidence="2">
    <location>
        <begin position="1581"/>
        <end position="1599"/>
    </location>
</feature>
<dbReference type="PANTHER" id="PTHR24252">
    <property type="entry name" value="ACROSIN-RELATED"/>
    <property type="match status" value="1"/>
</dbReference>
<dbReference type="PROSITE" id="PS00134">
    <property type="entry name" value="TRYPSIN_HIS"/>
    <property type="match status" value="1"/>
</dbReference>